<evidence type="ECO:0000313" key="2">
    <source>
        <dbReference type="EMBL" id="KAB2329592.1"/>
    </source>
</evidence>
<reference evidence="2 3" key="1">
    <citation type="journal article" date="2016" name="Antonie Van Leeuwenhoek">
        <title>Bacillus depressus sp. nov., isolated from soil of a sunflower field.</title>
        <authorList>
            <person name="Wei X."/>
            <person name="Xin D."/>
            <person name="Xin Y."/>
            <person name="Zhang H."/>
            <person name="Wang T."/>
            <person name="Zhang J."/>
        </authorList>
    </citation>
    <scope>NUCLEOTIDE SEQUENCE [LARGE SCALE GENOMIC DNA]</scope>
    <source>
        <strain evidence="2 3">BZ1</strain>
    </source>
</reference>
<comment type="caution">
    <text evidence="2">The sequence shown here is derived from an EMBL/GenBank/DDBJ whole genome shotgun (WGS) entry which is preliminary data.</text>
</comment>
<dbReference type="EMBL" id="WBOS01000018">
    <property type="protein sequence ID" value="KAB2329592.1"/>
    <property type="molecule type" value="Genomic_DNA"/>
</dbReference>
<proteinExistence type="predicted"/>
<dbReference type="AlphaFoldDB" id="A0A6L3UZ39"/>
<accession>A0A6L3UZ39</accession>
<feature type="region of interest" description="Disordered" evidence="1">
    <location>
        <begin position="61"/>
        <end position="80"/>
    </location>
</feature>
<evidence type="ECO:0000256" key="1">
    <source>
        <dbReference type="SAM" id="MobiDB-lite"/>
    </source>
</evidence>
<evidence type="ECO:0000313" key="3">
    <source>
        <dbReference type="Proteomes" id="UP000481030"/>
    </source>
</evidence>
<keyword evidence="3" id="KW-1185">Reference proteome</keyword>
<sequence length="80" mass="9067">MNQVDPSRNLHRRAVEEALIRYGLETGLIARQALGLPYTRLSGHLFVNNEWLGFSVGPNLTPRFNWTSEPPEQPAPRSLI</sequence>
<protein>
    <submittedName>
        <fullName evidence="2">Uncharacterized protein</fullName>
    </submittedName>
</protein>
<dbReference type="Proteomes" id="UP000481030">
    <property type="component" value="Unassembled WGS sequence"/>
</dbReference>
<gene>
    <name evidence="2" type="ORF">F7731_22385</name>
</gene>
<name>A0A6L3UZ39_9BACI</name>
<organism evidence="2 3">
    <name type="scientific">Cytobacillus depressus</name>
    <dbReference type="NCBI Taxonomy" id="1602942"/>
    <lineage>
        <taxon>Bacteria</taxon>
        <taxon>Bacillati</taxon>
        <taxon>Bacillota</taxon>
        <taxon>Bacilli</taxon>
        <taxon>Bacillales</taxon>
        <taxon>Bacillaceae</taxon>
        <taxon>Cytobacillus</taxon>
    </lineage>
</organism>